<gene>
    <name evidence="2" type="ORF">SAMN05660649_04563</name>
</gene>
<sequence length="238" mass="27704">MLPQAAKQAMSAFSFKDRTLYDPQLSYMCYVTYVATLLIIQFFYLIIYLLPALIEEKKFLANYKISLKVLILRGKSLLVRIGTMWITICISSFTGLCLCGRIYSLPVRGNILAYFILMIIFLLALTVMGLVLISFLNKQNYTYFVEFYSIIYTLFILTSGATWPEYMMPAGFSQVVKCIWPYIHVANAWKYLSLKEIGWDILWPYIRNGLLFSIAWLVIAIFLHTFKIYRKQKNTLAN</sequence>
<keyword evidence="1" id="KW-1133">Transmembrane helix</keyword>
<reference evidence="3" key="1">
    <citation type="submission" date="2016-10" db="EMBL/GenBank/DDBJ databases">
        <authorList>
            <person name="Varghese N."/>
            <person name="Submissions S."/>
        </authorList>
    </citation>
    <scope>NUCLEOTIDE SEQUENCE [LARGE SCALE GENOMIC DNA]</scope>
    <source>
        <strain evidence="3">DSM 17038</strain>
    </source>
</reference>
<proteinExistence type="predicted"/>
<feature type="transmembrane region" description="Helical" evidence="1">
    <location>
        <begin position="111"/>
        <end position="136"/>
    </location>
</feature>
<feature type="transmembrane region" description="Helical" evidence="1">
    <location>
        <begin position="143"/>
        <end position="163"/>
    </location>
</feature>
<evidence type="ECO:0000256" key="1">
    <source>
        <dbReference type="SAM" id="Phobius"/>
    </source>
</evidence>
<protein>
    <submittedName>
        <fullName evidence="2">ABC-2 type transport system permease protein</fullName>
    </submittedName>
</protein>
<feature type="transmembrane region" description="Helical" evidence="1">
    <location>
        <begin position="205"/>
        <end position="226"/>
    </location>
</feature>
<accession>A0A1I2YQJ3</accession>
<dbReference type="AlphaFoldDB" id="A0A1I2YQJ3"/>
<feature type="transmembrane region" description="Helical" evidence="1">
    <location>
        <begin position="30"/>
        <end position="54"/>
    </location>
</feature>
<keyword evidence="1" id="KW-0812">Transmembrane</keyword>
<keyword evidence="1" id="KW-0472">Membrane</keyword>
<evidence type="ECO:0000313" key="3">
    <source>
        <dbReference type="Proteomes" id="UP000199337"/>
    </source>
</evidence>
<dbReference type="EMBL" id="FOOX01000022">
    <property type="protein sequence ID" value="SFH27818.1"/>
    <property type="molecule type" value="Genomic_DNA"/>
</dbReference>
<feature type="transmembrane region" description="Helical" evidence="1">
    <location>
        <begin position="77"/>
        <end position="105"/>
    </location>
</feature>
<evidence type="ECO:0000313" key="2">
    <source>
        <dbReference type="EMBL" id="SFH27818.1"/>
    </source>
</evidence>
<dbReference type="RefSeq" id="WP_165613674.1">
    <property type="nucleotide sequence ID" value="NZ_FOOX01000022.1"/>
</dbReference>
<organism evidence="2 3">
    <name type="scientific">Desulfotruncus arcticus DSM 17038</name>
    <dbReference type="NCBI Taxonomy" id="1121424"/>
    <lineage>
        <taxon>Bacteria</taxon>
        <taxon>Bacillati</taxon>
        <taxon>Bacillota</taxon>
        <taxon>Clostridia</taxon>
        <taxon>Eubacteriales</taxon>
        <taxon>Desulfallaceae</taxon>
        <taxon>Desulfotruncus</taxon>
    </lineage>
</organism>
<dbReference type="Proteomes" id="UP000199337">
    <property type="component" value="Unassembled WGS sequence"/>
</dbReference>
<keyword evidence="3" id="KW-1185">Reference proteome</keyword>
<dbReference type="STRING" id="341036.SAMN05660649_04563"/>
<name>A0A1I2YQJ3_9FIRM</name>